<dbReference type="EMBL" id="CP025583">
    <property type="protein sequence ID" value="AUM75376.1"/>
    <property type="molecule type" value="Genomic_DNA"/>
</dbReference>
<accession>A0A2K9MK06</accession>
<sequence>MRSRLIAWLRVILPLAALAILSTLFLLGRKPDPDAAIPYAEVDAQDLARDPRMTRPEFAAVTDGGAAVTLTAEQLRPGADDSGAAQGLRLTWRAAEGLAADLTAPTARVEDQVVHLSGGVRMTTSDGWAMTIPQIEGDLVGDSISGSGGLQGFAPLGRVRADSLEWTRGDDGQQHLRLNGDVRLLYQP</sequence>
<keyword evidence="1" id="KW-0812">Transmembrane</keyword>
<keyword evidence="3" id="KW-1185">Reference proteome</keyword>
<dbReference type="AlphaFoldDB" id="A0A2K9MK06"/>
<dbReference type="OrthoDB" id="7871110at2"/>
<evidence type="ECO:0000313" key="2">
    <source>
        <dbReference type="EMBL" id="AUM75376.1"/>
    </source>
</evidence>
<evidence type="ECO:0000256" key="1">
    <source>
        <dbReference type="SAM" id="Phobius"/>
    </source>
</evidence>
<evidence type="ECO:0000313" key="3">
    <source>
        <dbReference type="Proteomes" id="UP000234882"/>
    </source>
</evidence>
<proteinExistence type="predicted"/>
<organism evidence="2 3">
    <name type="scientific">Paracoccus jeotgali</name>
    <dbReference type="NCBI Taxonomy" id="2065379"/>
    <lineage>
        <taxon>Bacteria</taxon>
        <taxon>Pseudomonadati</taxon>
        <taxon>Pseudomonadota</taxon>
        <taxon>Alphaproteobacteria</taxon>
        <taxon>Rhodobacterales</taxon>
        <taxon>Paracoccaceae</taxon>
        <taxon>Paracoccus</taxon>
    </lineage>
</organism>
<feature type="transmembrane region" description="Helical" evidence="1">
    <location>
        <begin position="7"/>
        <end position="28"/>
    </location>
</feature>
<evidence type="ECO:0008006" key="4">
    <source>
        <dbReference type="Google" id="ProtNLM"/>
    </source>
</evidence>
<keyword evidence="1" id="KW-1133">Transmembrane helix</keyword>
<dbReference type="RefSeq" id="WP_101500718.1">
    <property type="nucleotide sequence ID" value="NZ_CP025583.1"/>
</dbReference>
<keyword evidence="1" id="KW-0472">Membrane</keyword>
<protein>
    <recommendedName>
        <fullName evidence="4">LPS export ABC transporter periplasmic protein LptC</fullName>
    </recommendedName>
</protein>
<reference evidence="3" key="1">
    <citation type="submission" date="2017-12" db="EMBL/GenBank/DDBJ databases">
        <title>Genomic analysis of Paracoccus sp. CBA4604.</title>
        <authorList>
            <person name="Roh S.W."/>
            <person name="Kim J.Y."/>
            <person name="Kim J.S."/>
        </authorList>
    </citation>
    <scope>NUCLEOTIDE SEQUENCE [LARGE SCALE GENOMIC DNA]</scope>
    <source>
        <strain evidence="3">CBA4604</strain>
    </source>
</reference>
<name>A0A2K9MK06_9RHOB</name>
<dbReference type="KEGG" id="paru:CYR75_14700"/>
<gene>
    <name evidence="2" type="ORF">CYR75_14700</name>
</gene>
<dbReference type="Proteomes" id="UP000234882">
    <property type="component" value="Chromosome"/>
</dbReference>